<comment type="caution">
    <text evidence="1">The sequence shown here is derived from an EMBL/GenBank/DDBJ whole genome shotgun (WGS) entry which is preliminary data.</text>
</comment>
<dbReference type="EMBL" id="LRGB01010049">
    <property type="protein sequence ID" value="KZS00426.1"/>
    <property type="molecule type" value="Genomic_DNA"/>
</dbReference>
<keyword evidence="2" id="KW-1185">Reference proteome</keyword>
<dbReference type="Proteomes" id="UP000076858">
    <property type="component" value="Unassembled WGS sequence"/>
</dbReference>
<accession>A0A164HNV7</accession>
<evidence type="ECO:0000313" key="2">
    <source>
        <dbReference type="Proteomes" id="UP000076858"/>
    </source>
</evidence>
<reference evidence="1 2" key="1">
    <citation type="submission" date="2016-03" db="EMBL/GenBank/DDBJ databases">
        <title>EvidentialGene: Evidence-directed Construction of Genes on Genomes.</title>
        <authorList>
            <person name="Gilbert D.G."/>
            <person name="Choi J.-H."/>
            <person name="Mockaitis K."/>
            <person name="Colbourne J."/>
            <person name="Pfrender M."/>
        </authorList>
    </citation>
    <scope>NUCLEOTIDE SEQUENCE [LARGE SCALE GENOMIC DNA]</scope>
    <source>
        <strain evidence="1 2">Xinb3</strain>
        <tissue evidence="1">Complete organism</tissue>
    </source>
</reference>
<name>A0A164HNV7_9CRUS</name>
<proteinExistence type="predicted"/>
<evidence type="ECO:0000313" key="1">
    <source>
        <dbReference type="EMBL" id="KZS00426.1"/>
    </source>
</evidence>
<protein>
    <submittedName>
        <fullName evidence="1">Uncharacterized protein</fullName>
    </submittedName>
</protein>
<sequence length="95" mass="10982">MTERKGRENGHLGYLRLRERKKNLGGNDDKNQQHVHNALNAKSIKRKQNAGRSCHDETKYTTSSVFIDTLLEKVNFQGGVDFRHQSTHTHTRTHT</sequence>
<organism evidence="1 2">
    <name type="scientific">Daphnia magna</name>
    <dbReference type="NCBI Taxonomy" id="35525"/>
    <lineage>
        <taxon>Eukaryota</taxon>
        <taxon>Metazoa</taxon>
        <taxon>Ecdysozoa</taxon>
        <taxon>Arthropoda</taxon>
        <taxon>Crustacea</taxon>
        <taxon>Branchiopoda</taxon>
        <taxon>Diplostraca</taxon>
        <taxon>Cladocera</taxon>
        <taxon>Anomopoda</taxon>
        <taxon>Daphniidae</taxon>
        <taxon>Daphnia</taxon>
    </lineage>
</organism>
<gene>
    <name evidence="1" type="ORF">APZ42_003261</name>
</gene>
<dbReference type="AlphaFoldDB" id="A0A164HNV7"/>